<evidence type="ECO:0000313" key="2">
    <source>
        <dbReference type="EMBL" id="CAG9784707.1"/>
    </source>
</evidence>
<dbReference type="EMBL" id="OU893343">
    <property type="protein sequence ID" value="CAG9784707.1"/>
    <property type="molecule type" value="Genomic_DNA"/>
</dbReference>
<name>A0A9N9QWB3_9NEOP</name>
<dbReference type="AlphaFoldDB" id="A0A9N9QWB3"/>
<sequence>MQAALINKQMEEGDVNGSFERALCAGDLTLVVAACRAAAPAAPSRLQQHVLLALLQQLATDMLHDTILKCRSTLLYHSRTEYTFYFIFNFNLNLSLIGFNIGNTISISRDLGLF</sequence>
<proteinExistence type="predicted"/>
<gene>
    <name evidence="2" type="ORF">DIATSA_LOCUS2783</name>
</gene>
<dbReference type="Pfam" id="PF21289">
    <property type="entry name" value="EDC4_C"/>
    <property type="match status" value="1"/>
</dbReference>
<feature type="domain" description="Enhancer of mRNA-decapping protein 4 C-terminal" evidence="1">
    <location>
        <begin position="6"/>
        <end position="71"/>
    </location>
</feature>
<dbReference type="Gene3D" id="6.10.140.270">
    <property type="match status" value="1"/>
</dbReference>
<keyword evidence="3" id="KW-1185">Reference proteome</keyword>
<dbReference type="Proteomes" id="UP001153714">
    <property type="component" value="Chromosome 12"/>
</dbReference>
<reference evidence="2" key="2">
    <citation type="submission" date="2022-10" db="EMBL/GenBank/DDBJ databases">
        <authorList>
            <consortium name="ENA_rothamsted_submissions"/>
            <consortium name="culmorum"/>
            <person name="King R."/>
        </authorList>
    </citation>
    <scope>NUCLEOTIDE SEQUENCE</scope>
</reference>
<organism evidence="2 3">
    <name type="scientific">Diatraea saccharalis</name>
    <name type="common">sugarcane borer</name>
    <dbReference type="NCBI Taxonomy" id="40085"/>
    <lineage>
        <taxon>Eukaryota</taxon>
        <taxon>Metazoa</taxon>
        <taxon>Ecdysozoa</taxon>
        <taxon>Arthropoda</taxon>
        <taxon>Hexapoda</taxon>
        <taxon>Insecta</taxon>
        <taxon>Pterygota</taxon>
        <taxon>Neoptera</taxon>
        <taxon>Endopterygota</taxon>
        <taxon>Lepidoptera</taxon>
        <taxon>Glossata</taxon>
        <taxon>Ditrysia</taxon>
        <taxon>Pyraloidea</taxon>
        <taxon>Crambidae</taxon>
        <taxon>Crambinae</taxon>
        <taxon>Diatraea</taxon>
    </lineage>
</organism>
<dbReference type="OrthoDB" id="21128at2759"/>
<accession>A0A9N9QWB3</accession>
<protein>
    <recommendedName>
        <fullName evidence="1">Enhancer of mRNA-decapping protein 4 C-terminal domain-containing protein</fullName>
    </recommendedName>
</protein>
<reference evidence="2" key="1">
    <citation type="submission" date="2021-12" db="EMBL/GenBank/DDBJ databases">
        <authorList>
            <person name="King R."/>
        </authorList>
    </citation>
    <scope>NUCLEOTIDE SEQUENCE</scope>
</reference>
<evidence type="ECO:0000259" key="1">
    <source>
        <dbReference type="Pfam" id="PF21289"/>
    </source>
</evidence>
<dbReference type="InterPro" id="IPR049404">
    <property type="entry name" value="EDC4_C"/>
</dbReference>
<evidence type="ECO:0000313" key="3">
    <source>
        <dbReference type="Proteomes" id="UP001153714"/>
    </source>
</evidence>